<organism evidence="3 4">
    <name type="scientific">Pendulispora brunnea</name>
    <dbReference type="NCBI Taxonomy" id="2905690"/>
    <lineage>
        <taxon>Bacteria</taxon>
        <taxon>Pseudomonadati</taxon>
        <taxon>Myxococcota</taxon>
        <taxon>Myxococcia</taxon>
        <taxon>Myxococcales</taxon>
        <taxon>Sorangiineae</taxon>
        <taxon>Pendulisporaceae</taxon>
        <taxon>Pendulispora</taxon>
    </lineage>
</organism>
<dbReference type="PANTHER" id="PTHR10088">
    <property type="entry name" value="GLUCOKINASE REGULATORY PROTEIN"/>
    <property type="match status" value="1"/>
</dbReference>
<evidence type="ECO:0008006" key="5">
    <source>
        <dbReference type="Google" id="ProtNLM"/>
    </source>
</evidence>
<reference evidence="3 4" key="1">
    <citation type="submission" date="2021-12" db="EMBL/GenBank/DDBJ databases">
        <title>Discovery of the Pendulisporaceae a myxobacterial family with distinct sporulation behavior and unique specialized metabolism.</title>
        <authorList>
            <person name="Garcia R."/>
            <person name="Popoff A."/>
            <person name="Bader C.D."/>
            <person name="Loehr J."/>
            <person name="Walesch S."/>
            <person name="Walt C."/>
            <person name="Boldt J."/>
            <person name="Bunk B."/>
            <person name="Haeckl F.J.F.P.J."/>
            <person name="Gunesch A.P."/>
            <person name="Birkelbach J."/>
            <person name="Nuebel U."/>
            <person name="Pietschmann T."/>
            <person name="Bach T."/>
            <person name="Mueller R."/>
        </authorList>
    </citation>
    <scope>NUCLEOTIDE SEQUENCE [LARGE SCALE GENOMIC DNA]</scope>
    <source>
        <strain evidence="3 4">MSr12523</strain>
    </source>
</reference>
<dbReference type="InterPro" id="IPR040190">
    <property type="entry name" value="MURQ/GCKR"/>
</dbReference>
<evidence type="ECO:0000313" key="3">
    <source>
        <dbReference type="EMBL" id="WXA92894.1"/>
    </source>
</evidence>
<keyword evidence="2" id="KW-0732">Signal</keyword>
<dbReference type="InterPro" id="IPR046348">
    <property type="entry name" value="SIS_dom_sf"/>
</dbReference>
<evidence type="ECO:0000256" key="2">
    <source>
        <dbReference type="SAM" id="SignalP"/>
    </source>
</evidence>
<keyword evidence="1" id="KW-0119">Carbohydrate metabolism</keyword>
<feature type="signal peptide" evidence="2">
    <location>
        <begin position="1"/>
        <end position="22"/>
    </location>
</feature>
<sequence>MNKVLRKSFGLLAGAFILPVVACSDDSDNGGNKPPPDDNNKTLLGFLGVTQSAESVDYVNGKTQFQLHSLLTEQRHEKTYNLSDVLPTDTPAGLAQLFSVDDDISAKLDAYAQNLGPVQTMSDAMYEALKAKMKIFVYGTGATGRLAKEMESTFWRPFWKAVQAANNGAIWTKIKDKVETPQRPIGDSLIGEMTGADRALIASLEGFEDLPLIGKMQLEDHAVNKGDVVIEVTEGGETSAGIGAVLAGHAQWKNDAGYDPAVSAKNVFFVYNNPDDKLLPFDRSRSVIQEAGITKVNLTTGPQAITGSTRMQATTIETFVIAHALQHAIARFLKTDCALDATELAALGFEQELALKDRLLRFKDVLAEVKKAGPTLAKLTDLEADTYRQSHFSTYFANKGIITVFIDGTERAPTFRLAKLDTIVDPKNPGGGVPPRQSWFQVWTSAKDIGAAWKAFLGRDFLGLNQPRYDAAFKAGVTDQYLLAAAMRGLADAGTEQQNYYDFSFSDANIERRGPNKGDLGVVIAVDDESAQVNNPNLDFDKFAYLFQQKEAKLALVTVGTQADTPWRGSQSGAPSVHVQVDDKNDPMHVDQQIALKVLLNAHSTAVMTKLDKVVGNTMTNVSPSNLKLIGRATYLSLLHINDVLHNAHWIQAHGQRADITYQEANAVLYDVMPYVAKKREEKDQAAAEVSIVIVRVLESLRQKKSVSLDDCLNLLKQQGGLNGYLKDVKTR</sequence>
<dbReference type="Proteomes" id="UP001379533">
    <property type="component" value="Chromosome"/>
</dbReference>
<gene>
    <name evidence="3" type="ORF">LZC95_41405</name>
</gene>
<dbReference type="EMBL" id="CP089982">
    <property type="protein sequence ID" value="WXA92894.1"/>
    <property type="molecule type" value="Genomic_DNA"/>
</dbReference>
<dbReference type="SUPFAM" id="SSF53697">
    <property type="entry name" value="SIS domain"/>
    <property type="match status" value="1"/>
</dbReference>
<evidence type="ECO:0000313" key="4">
    <source>
        <dbReference type="Proteomes" id="UP001379533"/>
    </source>
</evidence>
<dbReference type="Gene3D" id="3.40.50.10490">
    <property type="entry name" value="Glucose-6-phosphate isomerase like protein, domain 1"/>
    <property type="match status" value="2"/>
</dbReference>
<proteinExistence type="predicted"/>
<evidence type="ECO:0000256" key="1">
    <source>
        <dbReference type="ARBA" id="ARBA00023277"/>
    </source>
</evidence>
<feature type="chain" id="PRO_5045663764" description="SIS domain-containing protein" evidence="2">
    <location>
        <begin position="23"/>
        <end position="732"/>
    </location>
</feature>
<accession>A0ABZ2K2E6</accession>
<protein>
    <recommendedName>
        <fullName evidence="5">SIS domain-containing protein</fullName>
    </recommendedName>
</protein>
<dbReference type="PANTHER" id="PTHR10088:SF4">
    <property type="entry name" value="GLUCOKINASE REGULATORY PROTEIN"/>
    <property type="match status" value="1"/>
</dbReference>
<keyword evidence="4" id="KW-1185">Reference proteome</keyword>
<dbReference type="RefSeq" id="WP_394843493.1">
    <property type="nucleotide sequence ID" value="NZ_CP089982.1"/>
</dbReference>
<name>A0ABZ2K2E6_9BACT</name>